<feature type="transmembrane region" description="Helical" evidence="8">
    <location>
        <begin position="548"/>
        <end position="572"/>
    </location>
</feature>
<protein>
    <submittedName>
        <fullName evidence="11">Protein dispatched</fullName>
    </submittedName>
</protein>
<feature type="transmembrane region" description="Helical" evidence="8">
    <location>
        <begin position="518"/>
        <end position="536"/>
    </location>
</feature>
<dbReference type="KEGG" id="bman:114253281"/>
<dbReference type="GO" id="GO:0022857">
    <property type="term" value="F:transmembrane transporter activity"/>
    <property type="evidence" value="ECO:0007669"/>
    <property type="project" value="TreeGrafter"/>
</dbReference>
<sequence>MQFEMLAAYSRFIVRHSYLVLFTVSILSIVLTVIPLILHELPSFSDPIVGFETRGTTLAHRFIAWENLNDETRPSKRLAVNPKEIEDQIRMNRTYYNKTHQDRSRSGRRRPKKKDRNKKNKMVLNITGLEKTWSDYSELNISDGHVHWGFGINVTNEDEHAVLLKDHSRKQWLSLKNMQRIADKPINLNYASGTCGPPISDYAHLVITNTDNSSLLSYKNVERLCKFQSYLVELGGYEYYELCQRTTHSEDICCPVWSLPNYIALISGKDSCVNLNKEDVKKAVTILKKCAGYFHNFTLMAACDLDHCNVPKYCTQHNAVYNLLFYLIDSEAFSPLNNAQKFVKNTMLFLPLPRSDTVLPYYKKLENSNMSYDNLVIPAIDFGLKNALFDIWIIEDTWLIALGGIFVFACVWIYTRSLILTLFLFAAITFSLGIAYFFYVYVFNLHFFPFMNLLVIVIVLGIGADDAFIYVKIWKMIGKQLIKDNVVYQENGVLDINISSAGETILVQILEETMRHSIVTIFITTLTTAVAFYASYVSYIPAINCFSVFAGTAVLVNFVLMMTWLPISVFIVDVKLYARKKTFLDLVHKNVNEMWENIRIVLNRFTIICVTKFHIAFVVVMGALGFISLVVVFYSPGLHLPDSKQFQLFQTSHPFEQYEMQYRDKFLFERLSKDLGTGTKMPLRWVWGVKAIDNGNHMDPASKGHLVFDENFSISDPKSQSWLLGFCARIKGQPFYQQTLGPLLPNCFIESFKMYMSRRCIDNIDKINRSPCCETSKFPYKKEVFDFCIIKAMESLYQTPRELFMPGVAGPKFLRSAKPPIIAALVVEFESIVPYSLSYSEMNKFFTEVEKWTQTELENAPAGMKCGWFLSDFQFYDLQRTLASGTIVALLLSAALGFIVLIPATLNFVTSVCALTAMIFSSTVTIAVLVINNWKLNILESVAISTSAGLAVDFSLHYALSYTNASGNKSARVKYALSASSSPTAAAALTSGFAGVFLLRSNLLPYSQIGTFLVLIMTVSWTYATFFLCSLLHIVGRSSIKESPSRERKPVSRVNSVSSGVPNLESHELEHLADSNRTNVTHSQSPSSVSATTVVLHDDYETPHCKNGKNSIKNNIIVDEND</sequence>
<keyword evidence="4 8" id="KW-0472">Membrane</keyword>
<dbReference type="Pfam" id="PF02460">
    <property type="entry name" value="Patched"/>
    <property type="match status" value="1"/>
</dbReference>
<feature type="transmembrane region" description="Helical" evidence="8">
    <location>
        <begin position="12"/>
        <end position="38"/>
    </location>
</feature>
<dbReference type="RefSeq" id="XP_028043894.1">
    <property type="nucleotide sequence ID" value="XM_028188093.1"/>
</dbReference>
<dbReference type="InterPro" id="IPR003392">
    <property type="entry name" value="PTHD_SSD"/>
</dbReference>
<evidence type="ECO:0000256" key="8">
    <source>
        <dbReference type="SAM" id="Phobius"/>
    </source>
</evidence>
<organism evidence="10 11">
    <name type="scientific">Bombyx mandarina</name>
    <name type="common">Wild silk moth</name>
    <name type="synonym">Wild silkworm</name>
    <dbReference type="NCBI Taxonomy" id="7092"/>
    <lineage>
        <taxon>Eukaryota</taxon>
        <taxon>Metazoa</taxon>
        <taxon>Ecdysozoa</taxon>
        <taxon>Arthropoda</taxon>
        <taxon>Hexapoda</taxon>
        <taxon>Insecta</taxon>
        <taxon>Pterygota</taxon>
        <taxon>Neoptera</taxon>
        <taxon>Endopterygota</taxon>
        <taxon>Lepidoptera</taxon>
        <taxon>Glossata</taxon>
        <taxon>Ditrysia</taxon>
        <taxon>Bombycoidea</taxon>
        <taxon>Bombycidae</taxon>
        <taxon>Bombycinae</taxon>
        <taxon>Bombyx</taxon>
    </lineage>
</organism>
<evidence type="ECO:0000256" key="1">
    <source>
        <dbReference type="ARBA" id="ARBA00004141"/>
    </source>
</evidence>
<dbReference type="InterPro" id="IPR052081">
    <property type="entry name" value="Dispatched_Hh_regulator"/>
</dbReference>
<dbReference type="Gene3D" id="1.20.1640.10">
    <property type="entry name" value="Multidrug efflux transporter AcrB transmembrane domain"/>
    <property type="match status" value="2"/>
</dbReference>
<feature type="transmembrane region" description="Helical" evidence="8">
    <location>
        <begin position="422"/>
        <end position="441"/>
    </location>
</feature>
<evidence type="ECO:0000256" key="6">
    <source>
        <dbReference type="ARBA" id="ARBA00038046"/>
    </source>
</evidence>
<keyword evidence="3 8" id="KW-1133">Transmembrane helix</keyword>
<feature type="transmembrane region" description="Helical" evidence="8">
    <location>
        <begin position="943"/>
        <end position="963"/>
    </location>
</feature>
<dbReference type="AlphaFoldDB" id="A0A6J2KUM4"/>
<evidence type="ECO:0000256" key="4">
    <source>
        <dbReference type="ARBA" id="ARBA00023136"/>
    </source>
</evidence>
<dbReference type="GO" id="GO:0007224">
    <property type="term" value="P:smoothened signaling pathway"/>
    <property type="evidence" value="ECO:0007669"/>
    <property type="project" value="TreeGrafter"/>
</dbReference>
<feature type="transmembrane region" description="Helical" evidence="8">
    <location>
        <begin position="1011"/>
        <end position="1036"/>
    </location>
</feature>
<dbReference type="CTD" id="44274"/>
<evidence type="ECO:0000313" key="10">
    <source>
        <dbReference type="Proteomes" id="UP000504629"/>
    </source>
</evidence>
<feature type="region of interest" description="Disordered" evidence="7">
    <location>
        <begin position="1043"/>
        <end position="1069"/>
    </location>
</feature>
<feature type="transmembrane region" description="Helical" evidence="8">
    <location>
        <begin position="882"/>
        <end position="901"/>
    </location>
</feature>
<dbReference type="PANTHER" id="PTHR45951:SF3">
    <property type="entry name" value="PROTEIN DISPATCHED"/>
    <property type="match status" value="1"/>
</dbReference>
<dbReference type="GeneID" id="114253281"/>
<feature type="domain" description="SSD" evidence="9">
    <location>
        <begin position="422"/>
        <end position="571"/>
    </location>
</feature>
<evidence type="ECO:0000256" key="7">
    <source>
        <dbReference type="SAM" id="MobiDB-lite"/>
    </source>
</evidence>
<evidence type="ECO:0000256" key="3">
    <source>
        <dbReference type="ARBA" id="ARBA00022989"/>
    </source>
</evidence>
<evidence type="ECO:0000259" key="9">
    <source>
        <dbReference type="PROSITE" id="PS50156"/>
    </source>
</evidence>
<comment type="subcellular location">
    <subcellularLocation>
        <location evidence="1">Membrane</location>
        <topology evidence="1">Multi-pass membrane protein</topology>
    </subcellularLocation>
</comment>
<proteinExistence type="inferred from homology"/>
<dbReference type="GO" id="GO:0016020">
    <property type="term" value="C:membrane"/>
    <property type="evidence" value="ECO:0007669"/>
    <property type="project" value="UniProtKB-SubCell"/>
</dbReference>
<dbReference type="Proteomes" id="UP000504629">
    <property type="component" value="Unplaced"/>
</dbReference>
<dbReference type="SUPFAM" id="SSF82866">
    <property type="entry name" value="Multidrug efflux transporter AcrB transmembrane domain"/>
    <property type="match status" value="2"/>
</dbReference>
<feature type="transmembrane region" description="Helical" evidence="8">
    <location>
        <begin position="975"/>
        <end position="999"/>
    </location>
</feature>
<dbReference type="OrthoDB" id="193905at2759"/>
<keyword evidence="2 8" id="KW-0812">Transmembrane</keyword>
<feature type="transmembrane region" description="Helical" evidence="8">
    <location>
        <begin position="613"/>
        <end position="634"/>
    </location>
</feature>
<feature type="transmembrane region" description="Helical" evidence="8">
    <location>
        <begin position="398"/>
        <end position="415"/>
    </location>
</feature>
<accession>A0A6J2KUM4</accession>
<keyword evidence="5" id="KW-0325">Glycoprotein</keyword>
<dbReference type="PROSITE" id="PS50156">
    <property type="entry name" value="SSD"/>
    <property type="match status" value="1"/>
</dbReference>
<reference evidence="11" key="1">
    <citation type="submission" date="2025-08" db="UniProtKB">
        <authorList>
            <consortium name="RefSeq"/>
        </authorList>
    </citation>
    <scope>IDENTIFICATION</scope>
    <source>
        <tissue evidence="11">Silk gland</tissue>
    </source>
</reference>
<feature type="region of interest" description="Disordered" evidence="7">
    <location>
        <begin position="96"/>
        <end position="121"/>
    </location>
</feature>
<evidence type="ECO:0000256" key="5">
    <source>
        <dbReference type="ARBA" id="ARBA00023180"/>
    </source>
</evidence>
<feature type="compositionally biased region" description="Basic residues" evidence="7">
    <location>
        <begin position="106"/>
        <end position="121"/>
    </location>
</feature>
<evidence type="ECO:0000256" key="2">
    <source>
        <dbReference type="ARBA" id="ARBA00022692"/>
    </source>
</evidence>
<gene>
    <name evidence="11" type="primary">LOC114253281</name>
</gene>
<feature type="transmembrane region" description="Helical" evidence="8">
    <location>
        <begin position="908"/>
        <end position="931"/>
    </location>
</feature>
<dbReference type="PANTHER" id="PTHR45951">
    <property type="entry name" value="PROTEIN DISPATCHED-RELATED"/>
    <property type="match status" value="1"/>
</dbReference>
<name>A0A6J2KUM4_BOMMA</name>
<dbReference type="InterPro" id="IPR000731">
    <property type="entry name" value="SSD"/>
</dbReference>
<feature type="transmembrane region" description="Helical" evidence="8">
    <location>
        <begin position="447"/>
        <end position="471"/>
    </location>
</feature>
<evidence type="ECO:0000313" key="11">
    <source>
        <dbReference type="RefSeq" id="XP_028043894.1"/>
    </source>
</evidence>
<comment type="similarity">
    <text evidence="6">Belongs to the dispatched family.</text>
</comment>
<keyword evidence="10" id="KW-1185">Reference proteome</keyword>